<name>A0A4Y2AWK5_ARAVE</name>
<dbReference type="EMBL" id="BGPR01087702">
    <property type="protein sequence ID" value="GBM08208.1"/>
    <property type="molecule type" value="Genomic_DNA"/>
</dbReference>
<comment type="caution">
    <text evidence="1">The sequence shown here is derived from an EMBL/GenBank/DDBJ whole genome shotgun (WGS) entry which is preliminary data.</text>
</comment>
<sequence length="120" mass="13693">MSAVRVIPCRRNRKNRCGSWACKCICWFPRYGGKYCAHQRKVERPDGANASAHSNTAETFSKSRAVGSARLFEFNRPRSTSTILERLEICPSHRPLEHGLMIQSTEKTKNKIIKTIKKTV</sequence>
<accession>A0A4Y2AWK5</accession>
<evidence type="ECO:0000313" key="2">
    <source>
        <dbReference type="EMBL" id="GBM08208.1"/>
    </source>
</evidence>
<protein>
    <submittedName>
        <fullName evidence="1">Uncharacterized protein</fullName>
    </submittedName>
</protein>
<dbReference type="EMBL" id="BGPR01081499">
    <property type="protein sequence ID" value="GBL83264.1"/>
    <property type="molecule type" value="Genomic_DNA"/>
</dbReference>
<gene>
    <name evidence="1" type="ORF">AVEN_213110_1</name>
    <name evidence="2" type="ORF">AVEN_76173_1</name>
</gene>
<keyword evidence="3" id="KW-1185">Reference proteome</keyword>
<organism evidence="1 3">
    <name type="scientific">Araneus ventricosus</name>
    <name type="common">Orbweaver spider</name>
    <name type="synonym">Epeira ventricosa</name>
    <dbReference type="NCBI Taxonomy" id="182803"/>
    <lineage>
        <taxon>Eukaryota</taxon>
        <taxon>Metazoa</taxon>
        <taxon>Ecdysozoa</taxon>
        <taxon>Arthropoda</taxon>
        <taxon>Chelicerata</taxon>
        <taxon>Arachnida</taxon>
        <taxon>Araneae</taxon>
        <taxon>Araneomorphae</taxon>
        <taxon>Entelegynae</taxon>
        <taxon>Araneoidea</taxon>
        <taxon>Araneidae</taxon>
        <taxon>Araneus</taxon>
    </lineage>
</organism>
<dbReference type="Proteomes" id="UP000499080">
    <property type="component" value="Unassembled WGS sequence"/>
</dbReference>
<dbReference type="AlphaFoldDB" id="A0A4Y2AWK5"/>
<proteinExistence type="predicted"/>
<reference evidence="1 3" key="1">
    <citation type="journal article" date="2019" name="Sci. Rep.">
        <title>Orb-weaving spider Araneus ventricosus genome elucidates the spidroin gene catalogue.</title>
        <authorList>
            <person name="Kono N."/>
            <person name="Nakamura H."/>
            <person name="Ohtoshi R."/>
            <person name="Moran D.A.P."/>
            <person name="Shinohara A."/>
            <person name="Yoshida Y."/>
            <person name="Fujiwara M."/>
            <person name="Mori M."/>
            <person name="Tomita M."/>
            <person name="Arakawa K."/>
        </authorList>
    </citation>
    <scope>NUCLEOTIDE SEQUENCE [LARGE SCALE GENOMIC DNA]</scope>
</reference>
<evidence type="ECO:0000313" key="3">
    <source>
        <dbReference type="Proteomes" id="UP000499080"/>
    </source>
</evidence>
<evidence type="ECO:0000313" key="1">
    <source>
        <dbReference type="EMBL" id="GBL83264.1"/>
    </source>
</evidence>